<feature type="compositionally biased region" description="Polar residues" evidence="5">
    <location>
        <begin position="293"/>
        <end position="309"/>
    </location>
</feature>
<dbReference type="Pfam" id="PF15277">
    <property type="entry name" value="Sec3-PIP2_bind"/>
    <property type="match status" value="1"/>
</dbReference>
<feature type="region of interest" description="Disordered" evidence="5">
    <location>
        <begin position="464"/>
        <end position="538"/>
    </location>
</feature>
<feature type="compositionally biased region" description="Pro residues" evidence="5">
    <location>
        <begin position="504"/>
        <end position="513"/>
    </location>
</feature>
<dbReference type="FunFam" id="2.30.29.90:FF:000003">
    <property type="entry name" value="Exocyst complex component Sec3"/>
    <property type="match status" value="1"/>
</dbReference>
<dbReference type="GO" id="GO:0005886">
    <property type="term" value="C:plasma membrane"/>
    <property type="evidence" value="ECO:0007669"/>
    <property type="project" value="TreeGrafter"/>
</dbReference>
<name>A0AAJ0BCA3_9PEZI</name>
<dbReference type="GO" id="GO:0000145">
    <property type="term" value="C:exocyst"/>
    <property type="evidence" value="ECO:0007669"/>
    <property type="project" value="InterPro"/>
</dbReference>
<feature type="compositionally biased region" description="Low complexity" evidence="5">
    <location>
        <begin position="394"/>
        <end position="405"/>
    </location>
</feature>
<sequence>MAATNGREVSRAERFEDEKKRIIDSCFNKRDEDGSLLETYITHIKITEFSTSPTAPPPPNARTPQSEKPRVVIVAVRKSGRVRMHKSKENPNGTFSIGKTWFLDDLSAIESFTSPTANPTFQEWAGDVGFVISLGKPYYWQAQTDKEKKFFIASLIKIYAKYTGGRMPNLTGFDQRELDQVLGGAQAPRRPGQDRPPPPRPAPFVDTAPSSGNASISSGYNGSLGAQSAMLGSFPERIPSRGGPPNGNLSPSRSFDSGRTGENLPSLRRLASNNQSQDSVATSLAARSEDTSSLRPKSRNGVNGTSNYATPEPPQIPEEIPPERKRPPIDPLRPSQADRDLVPAPLMSPNMRREPIVPPRNLDRTRKNSVNQRRDITPLGELAGSNDLNKQEISAAAPTPSAGTPVSINSTVSPPPAPDTPAESPIEPEDNRPGLGPMIKSKKSRGEIAGAIWKAAAAATAFKPRPGGAADKLRNQNKSLDGPDGITSVVPAPPRPPSQQKSPEPAPVQPPPKAADRISTPGIPEVKITGTGNSRPGSLQISIKEKKVDEIPEVEESRLVIAGNDVKYLATLGIDPSLLDNRTTEFAKWLDYFGWVPGEQMRTLNFEDMRTDMDRELNKAQAGGWLARFQEEDDRVEAIKKGIDLAINECDELDNLLTLYSVELSTLSDDIAYIEAQGQGLQVQAANQKLLKKEVESLLDTCAISESDLDALRVAPLDSASGIEEIESALVTLYKAMIKIDPAMGSGETRKSEDENGEQGLGLDSDYGKMRIVQEKKEMYLSESSQFMRRLVEFMARQFNDAFRTTKSALDGALSKKVDPRNHEAGRDMLWMYSPLILYARDVDGANWGRVIQVYQDLAQPIYRAEFREAMESWKKNARKPTGEESELLFTSQQEKKEEGLATTARKLTVKRSQTLARSLRSPLGDAGSRTNLDKAPDSRALPYEVFTGVLDDLLPLVEMEQNFIVDFFHATTLEQADFPDLVAASRPRDRRGGDLKRHRLMEPDRELARRVTRSMEAIFQFLEQNLQQLVDWVLTMDPLQGVGVLAALERKMADTSQTNQDFLNNMLQKLHGNLEAKFKKFVDDQVRAIEETKVKIKKRKGVIHFIRIFPQFSSAVENMLTAADSGLGVRRMVDREYDRILRSMFDSLKVIARENPAVGAPGGTAAANSADPEDKEALNFHILLIENMNHYLEEVDNPRGLEVLDDWKEAAQQELAEHMGLYLNAVMRRPLGKLLEYLENIEAQLASGKSASAVAAQPSNSKTTFNKVLGTYDAKEVRKGIETLRKRVDKHFGDAEGDGPASLQAAKNLVGRVLRECERFYGDVEMRIGKVTTDVYGGDVLFEWPRGEVKAAFASSGR</sequence>
<feature type="compositionally biased region" description="Basic and acidic residues" evidence="5">
    <location>
        <begin position="351"/>
        <end position="376"/>
    </location>
</feature>
<dbReference type="Gene3D" id="2.30.29.90">
    <property type="match status" value="1"/>
</dbReference>
<comment type="caution">
    <text evidence="7">The sequence shown here is derived from an EMBL/GenBank/DDBJ whole genome shotgun (WGS) entry which is preliminary data.</text>
</comment>
<keyword evidence="4" id="KW-0175">Coiled coil</keyword>
<dbReference type="GO" id="GO:0006893">
    <property type="term" value="P:Golgi to plasma membrane transport"/>
    <property type="evidence" value="ECO:0007669"/>
    <property type="project" value="TreeGrafter"/>
</dbReference>
<feature type="domain" description="Exocyst complex component Sec3 PIP2-binding N-terminal" evidence="6">
    <location>
        <begin position="65"/>
        <end position="162"/>
    </location>
</feature>
<dbReference type="EMBL" id="MU839833">
    <property type="protein sequence ID" value="KAK1755649.1"/>
    <property type="molecule type" value="Genomic_DNA"/>
</dbReference>
<keyword evidence="2" id="KW-0813">Transport</keyword>
<dbReference type="PANTHER" id="PTHR16092:SF14">
    <property type="entry name" value="EXOCYST COMPLEX COMPONENT 1 ISOFORM X1"/>
    <property type="match status" value="1"/>
</dbReference>
<dbReference type="InterPro" id="IPR048628">
    <property type="entry name" value="Sec3_C"/>
</dbReference>
<dbReference type="PANTHER" id="PTHR16092">
    <property type="entry name" value="SEC3/SYNTAXIN-RELATED"/>
    <property type="match status" value="1"/>
</dbReference>
<evidence type="ECO:0000256" key="3">
    <source>
        <dbReference type="ARBA" id="ARBA00022483"/>
    </source>
</evidence>
<evidence type="ECO:0000256" key="5">
    <source>
        <dbReference type="SAM" id="MobiDB-lite"/>
    </source>
</evidence>
<organism evidence="7 8">
    <name type="scientific">Echria macrotheca</name>
    <dbReference type="NCBI Taxonomy" id="438768"/>
    <lineage>
        <taxon>Eukaryota</taxon>
        <taxon>Fungi</taxon>
        <taxon>Dikarya</taxon>
        <taxon>Ascomycota</taxon>
        <taxon>Pezizomycotina</taxon>
        <taxon>Sordariomycetes</taxon>
        <taxon>Sordariomycetidae</taxon>
        <taxon>Sordariales</taxon>
        <taxon>Schizotheciaceae</taxon>
        <taxon>Echria</taxon>
    </lineage>
</organism>
<accession>A0AAJ0BCA3</accession>
<protein>
    <submittedName>
        <fullName evidence="7">Exocyst complex component 1</fullName>
    </submittedName>
</protein>
<dbReference type="SMART" id="SM01313">
    <property type="entry name" value="Sec3-PIP2_bind"/>
    <property type="match status" value="1"/>
</dbReference>
<dbReference type="InterPro" id="IPR019160">
    <property type="entry name" value="Sec3_CC"/>
</dbReference>
<dbReference type="GO" id="GO:0006887">
    <property type="term" value="P:exocytosis"/>
    <property type="evidence" value="ECO:0007669"/>
    <property type="project" value="UniProtKB-KW"/>
</dbReference>
<feature type="region of interest" description="Disordered" evidence="5">
    <location>
        <begin position="185"/>
        <end position="221"/>
    </location>
</feature>
<evidence type="ECO:0000256" key="1">
    <source>
        <dbReference type="ARBA" id="ARBA00006518"/>
    </source>
</evidence>
<feature type="region of interest" description="Disordered" evidence="5">
    <location>
        <begin position="233"/>
        <end position="445"/>
    </location>
</feature>
<evidence type="ECO:0000313" key="8">
    <source>
        <dbReference type="Proteomes" id="UP001239445"/>
    </source>
</evidence>
<keyword evidence="3" id="KW-0268">Exocytosis</keyword>
<comment type="similarity">
    <text evidence="1">Belongs to the SEC3 family.</text>
</comment>
<evidence type="ECO:0000259" key="6">
    <source>
        <dbReference type="SMART" id="SM01313"/>
    </source>
</evidence>
<evidence type="ECO:0000256" key="2">
    <source>
        <dbReference type="ARBA" id="ARBA00022448"/>
    </source>
</evidence>
<dbReference type="Pfam" id="PF20654">
    <property type="entry name" value="Sec3_C-term"/>
    <property type="match status" value="1"/>
</dbReference>
<dbReference type="Proteomes" id="UP001239445">
    <property type="component" value="Unassembled WGS sequence"/>
</dbReference>
<evidence type="ECO:0000313" key="7">
    <source>
        <dbReference type="EMBL" id="KAK1755649.1"/>
    </source>
</evidence>
<evidence type="ECO:0000256" key="4">
    <source>
        <dbReference type="ARBA" id="ARBA00023054"/>
    </source>
</evidence>
<feature type="region of interest" description="Disordered" evidence="5">
    <location>
        <begin position="48"/>
        <end position="67"/>
    </location>
</feature>
<proteinExistence type="inferred from homology"/>
<gene>
    <name evidence="7" type="ORF">QBC47DRAFT_300388</name>
</gene>
<feature type="compositionally biased region" description="Polar residues" evidence="5">
    <location>
        <begin position="271"/>
        <end position="282"/>
    </location>
</feature>
<feature type="compositionally biased region" description="Polar residues" evidence="5">
    <location>
        <begin position="247"/>
        <end position="257"/>
    </location>
</feature>
<dbReference type="Pfam" id="PF09763">
    <property type="entry name" value="Sec3_CC"/>
    <property type="match status" value="1"/>
</dbReference>
<dbReference type="InterPro" id="IPR028258">
    <property type="entry name" value="Sec3-PIP2_bind"/>
</dbReference>
<dbReference type="CDD" id="cd13315">
    <property type="entry name" value="PH_Sec3"/>
    <property type="match status" value="1"/>
</dbReference>
<reference evidence="7" key="1">
    <citation type="submission" date="2023-06" db="EMBL/GenBank/DDBJ databases">
        <title>Genome-scale phylogeny and comparative genomics of the fungal order Sordariales.</title>
        <authorList>
            <consortium name="Lawrence Berkeley National Laboratory"/>
            <person name="Hensen N."/>
            <person name="Bonometti L."/>
            <person name="Westerberg I."/>
            <person name="Brannstrom I.O."/>
            <person name="Guillou S."/>
            <person name="Cros-Aarteil S."/>
            <person name="Calhoun S."/>
            <person name="Haridas S."/>
            <person name="Kuo A."/>
            <person name="Mondo S."/>
            <person name="Pangilinan J."/>
            <person name="Riley R."/>
            <person name="Labutti K."/>
            <person name="Andreopoulos B."/>
            <person name="Lipzen A."/>
            <person name="Chen C."/>
            <person name="Yanf M."/>
            <person name="Daum C."/>
            <person name="Ng V."/>
            <person name="Clum A."/>
            <person name="Steindorff A."/>
            <person name="Ohm R."/>
            <person name="Martin F."/>
            <person name="Silar P."/>
            <person name="Natvig D."/>
            <person name="Lalanne C."/>
            <person name="Gautier V."/>
            <person name="Ament-Velasquez S.L."/>
            <person name="Kruys A."/>
            <person name="Hutchinson M.I."/>
            <person name="Powell A.J."/>
            <person name="Barry K."/>
            <person name="Miller A.N."/>
            <person name="Grigoriev I.V."/>
            <person name="Debuchy R."/>
            <person name="Gladieux P."/>
            <person name="Thoren M.H."/>
            <person name="Johannesson H."/>
        </authorList>
    </citation>
    <scope>NUCLEOTIDE SEQUENCE</scope>
    <source>
        <strain evidence="7">PSN4</strain>
    </source>
</reference>
<dbReference type="GO" id="GO:0005546">
    <property type="term" value="F:phosphatidylinositol-4,5-bisphosphate binding"/>
    <property type="evidence" value="ECO:0007669"/>
    <property type="project" value="TreeGrafter"/>
</dbReference>
<keyword evidence="8" id="KW-1185">Reference proteome</keyword>
<feature type="compositionally biased region" description="Polar residues" evidence="5">
    <location>
        <begin position="208"/>
        <end position="221"/>
    </location>
</feature>